<dbReference type="InterPro" id="IPR050490">
    <property type="entry name" value="Bact_solute-bd_prot1"/>
</dbReference>
<comment type="caution">
    <text evidence="9">The sequence shown here is derived from an EMBL/GenBank/DDBJ whole genome shotgun (WGS) entry which is preliminary data.</text>
</comment>
<dbReference type="PANTHER" id="PTHR43649">
    <property type="entry name" value="ARABINOSE-BINDING PROTEIN-RELATED"/>
    <property type="match status" value="1"/>
</dbReference>
<organism evidence="9 10">
    <name type="scientific">Paenibacillus lignilyticus</name>
    <dbReference type="NCBI Taxonomy" id="1172615"/>
    <lineage>
        <taxon>Bacteria</taxon>
        <taxon>Bacillati</taxon>
        <taxon>Bacillota</taxon>
        <taxon>Bacilli</taxon>
        <taxon>Bacillales</taxon>
        <taxon>Paenibacillaceae</taxon>
        <taxon>Paenibacillus</taxon>
    </lineage>
</organism>
<keyword evidence="1" id="KW-1003">Cell membrane</keyword>
<evidence type="ECO:0000256" key="4">
    <source>
        <dbReference type="ARBA" id="ARBA00023139"/>
    </source>
</evidence>
<keyword evidence="10" id="KW-1185">Reference proteome</keyword>
<evidence type="ECO:0000256" key="3">
    <source>
        <dbReference type="ARBA" id="ARBA00023136"/>
    </source>
</evidence>
<feature type="chain" id="PRO_5045032141" evidence="7">
    <location>
        <begin position="22"/>
        <end position="482"/>
    </location>
</feature>
<dbReference type="InterPro" id="IPR006059">
    <property type="entry name" value="SBP"/>
</dbReference>
<keyword evidence="5" id="KW-0449">Lipoprotein</keyword>
<dbReference type="EMBL" id="JAGKSP010000001">
    <property type="protein sequence ID" value="MBP3961613.1"/>
    <property type="molecule type" value="Genomic_DNA"/>
</dbReference>
<name>A0ABS5CDB4_9BACL</name>
<reference evidence="9 10" key="1">
    <citation type="submission" date="2021-04" db="EMBL/GenBank/DDBJ databases">
        <title>Paenibacillus sp. DLE-14 whole genome sequence.</title>
        <authorList>
            <person name="Ham Y.J."/>
        </authorList>
    </citation>
    <scope>NUCLEOTIDE SEQUENCE [LARGE SCALE GENOMIC DNA]</scope>
    <source>
        <strain evidence="9 10">DLE-14</strain>
    </source>
</reference>
<evidence type="ECO:0000256" key="2">
    <source>
        <dbReference type="ARBA" id="ARBA00022729"/>
    </source>
</evidence>
<evidence type="ECO:0000256" key="1">
    <source>
        <dbReference type="ARBA" id="ARBA00022475"/>
    </source>
</evidence>
<feature type="signal peptide" evidence="7">
    <location>
        <begin position="1"/>
        <end position="21"/>
    </location>
</feature>
<keyword evidence="2 7" id="KW-0732">Signal</keyword>
<protein>
    <submittedName>
        <fullName evidence="9">Carbohydrate ABC transporter substrate-binding protein</fullName>
    </submittedName>
</protein>
<dbReference type="Proteomes" id="UP000673394">
    <property type="component" value="Unassembled WGS sequence"/>
</dbReference>
<feature type="compositionally biased region" description="Polar residues" evidence="6">
    <location>
        <begin position="35"/>
        <end position="46"/>
    </location>
</feature>
<evidence type="ECO:0000256" key="7">
    <source>
        <dbReference type="SAM" id="SignalP"/>
    </source>
</evidence>
<keyword evidence="4" id="KW-0564">Palmitate</keyword>
<dbReference type="SUPFAM" id="SSF53850">
    <property type="entry name" value="Periplasmic binding protein-like II"/>
    <property type="match status" value="1"/>
</dbReference>
<sequence length="482" mass="52381">MKKGIHALTGLLLLFNLTACSGTNNGLKSAGTDVGNASASNQSQPLTDDKPSGTVQDPGNAGDGEPENGIGADIGKKTIVFSTFFPDERFKAAKKKYEALHPNITIKLQDVEVDDSHLEAAMEKYVTTTNTELLAGKGADLIQMDLLPIDNYASHHLLADLVPIMEADKSFKKTDFFSNVFDNVRIGEGLYSMPLAFFLKGFAGDDNAIAQTGVTFDDKSWSWNDFIGTAKQMTSKGGYSTALVYGGPEYMLANMVNDNYSLFVDTADKKASFDSSTFTGLMKQVKGMFDDGLINSDGRGASYFQDIQINSPWDYLVSLREVGENSSLYAKPHAQDAKVGGYFQTYRNVAINAGSAVKKETWDFMKFMMSDAVPTPPTSAGFPINKKMFAKQIEQLNKEGTVQAYKEGPLHGLTFKVDQTKLAKLEAYVNGAVHPVERDSAKVGGEVGKVIIESATAYFSGQKSAENVAKLIQNKVTTYLNE</sequence>
<evidence type="ECO:0000256" key="6">
    <source>
        <dbReference type="SAM" id="MobiDB-lite"/>
    </source>
</evidence>
<dbReference type="Gene3D" id="3.40.190.10">
    <property type="entry name" value="Periplasmic binding protein-like II"/>
    <property type="match status" value="1"/>
</dbReference>
<dbReference type="Pfam" id="PF01547">
    <property type="entry name" value="SBP_bac_1"/>
    <property type="match status" value="1"/>
</dbReference>
<accession>A0ABS5CDB4</accession>
<gene>
    <name evidence="8" type="ORF">I8J30_02745</name>
    <name evidence="9" type="ORF">I8J30_13450</name>
</gene>
<keyword evidence="3" id="KW-0472">Membrane</keyword>
<evidence type="ECO:0000313" key="10">
    <source>
        <dbReference type="Proteomes" id="UP000673394"/>
    </source>
</evidence>
<dbReference type="PANTHER" id="PTHR43649:SF33">
    <property type="entry name" value="POLYGALACTURONAN_RHAMNOGALACTURONAN-BINDING PROTEIN YTCQ"/>
    <property type="match status" value="1"/>
</dbReference>
<evidence type="ECO:0000313" key="9">
    <source>
        <dbReference type="EMBL" id="MBP3963717.1"/>
    </source>
</evidence>
<dbReference type="EMBL" id="JAGKSP010000004">
    <property type="protein sequence ID" value="MBP3963717.1"/>
    <property type="molecule type" value="Genomic_DNA"/>
</dbReference>
<evidence type="ECO:0000313" key="8">
    <source>
        <dbReference type="EMBL" id="MBP3961613.1"/>
    </source>
</evidence>
<feature type="region of interest" description="Disordered" evidence="6">
    <location>
        <begin position="33"/>
        <end position="72"/>
    </location>
</feature>
<evidence type="ECO:0000256" key="5">
    <source>
        <dbReference type="ARBA" id="ARBA00023288"/>
    </source>
</evidence>
<dbReference type="RefSeq" id="WP_210655169.1">
    <property type="nucleotide sequence ID" value="NZ_JAGKSP010000001.1"/>
</dbReference>
<proteinExistence type="predicted"/>